<gene>
    <name evidence="2" type="ORF">UFOPK1684_00604</name>
</gene>
<dbReference type="Gene3D" id="3.40.50.150">
    <property type="entry name" value="Vaccinia Virus protein VP39"/>
    <property type="match status" value="1"/>
</dbReference>
<dbReference type="InterPro" id="IPR041497">
    <property type="entry name" value="Thump-like"/>
</dbReference>
<proteinExistence type="predicted"/>
<organism evidence="2">
    <name type="scientific">freshwater metagenome</name>
    <dbReference type="NCBI Taxonomy" id="449393"/>
    <lineage>
        <taxon>unclassified sequences</taxon>
        <taxon>metagenomes</taxon>
        <taxon>ecological metagenomes</taxon>
    </lineage>
</organism>
<sequence length="414" mass="44535">MDNPELAALLTPEALRLLDETPTPATNDDVLATINRLRKASHPIERVHAVMNQLSLRAKARDKFGDFAPRMLFTKEGLEQATRLDVASHHAGRFRAAGITSIIDAGCGIGADSLAFAGLGIQVTAIERDTATAALATYNLAPFAEATVINGDVRELDLSGAQALWIDPARREGATRFHNPEDWSPSLDWVFEMATQRPTGIKLAPGMDRDLIPERVEAQWVSRQGTVVEMVLWSGVVKREGVTRSALVISHSGSAEMVASADSPDAEVGDLHEYLYEPDGAIIRARLIGDLARSFDATMIDASIAYVSSATAHQSPLMQGFQVIEQVPYSPKNVKALIAGANLSSLEIKKRGIDIDPAELRKTLPLSGSGAATLILTRVKGHKTALLTKRLGSVAEDVAGADEEREDNGQGHEN</sequence>
<dbReference type="EMBL" id="CAEZTM010000020">
    <property type="protein sequence ID" value="CAB4569199.1"/>
    <property type="molecule type" value="Genomic_DNA"/>
</dbReference>
<dbReference type="CDD" id="cd02440">
    <property type="entry name" value="AdoMet_MTases"/>
    <property type="match status" value="1"/>
</dbReference>
<evidence type="ECO:0000313" key="2">
    <source>
        <dbReference type="EMBL" id="CAB4569199.1"/>
    </source>
</evidence>
<accession>A0A6J6E1P3</accession>
<dbReference type="Pfam" id="PF18096">
    <property type="entry name" value="Thump_like"/>
    <property type="match status" value="1"/>
</dbReference>
<feature type="domain" description="THUMP-like" evidence="1">
    <location>
        <begin position="319"/>
        <end position="390"/>
    </location>
</feature>
<reference evidence="2" key="1">
    <citation type="submission" date="2020-05" db="EMBL/GenBank/DDBJ databases">
        <authorList>
            <person name="Chiriac C."/>
            <person name="Salcher M."/>
            <person name="Ghai R."/>
            <person name="Kavagutti S V."/>
        </authorList>
    </citation>
    <scope>NUCLEOTIDE SEQUENCE</scope>
</reference>
<name>A0A6J6E1P3_9ZZZZ</name>
<dbReference type="InterPro" id="IPR029063">
    <property type="entry name" value="SAM-dependent_MTases_sf"/>
</dbReference>
<protein>
    <submittedName>
        <fullName evidence="2">Unannotated protein</fullName>
    </submittedName>
</protein>
<dbReference type="SUPFAM" id="SSF53335">
    <property type="entry name" value="S-adenosyl-L-methionine-dependent methyltransferases"/>
    <property type="match status" value="1"/>
</dbReference>
<evidence type="ECO:0000259" key="1">
    <source>
        <dbReference type="Pfam" id="PF18096"/>
    </source>
</evidence>
<dbReference type="AlphaFoldDB" id="A0A6J6E1P3"/>